<organism evidence="3 4">
    <name type="scientific">Caulochytrium protostelioides</name>
    <dbReference type="NCBI Taxonomy" id="1555241"/>
    <lineage>
        <taxon>Eukaryota</taxon>
        <taxon>Fungi</taxon>
        <taxon>Fungi incertae sedis</taxon>
        <taxon>Chytridiomycota</taxon>
        <taxon>Chytridiomycota incertae sedis</taxon>
        <taxon>Chytridiomycetes</taxon>
        <taxon>Caulochytriales</taxon>
        <taxon>Caulochytriaceae</taxon>
        <taxon>Caulochytrium</taxon>
    </lineage>
</organism>
<feature type="region of interest" description="Disordered" evidence="2">
    <location>
        <begin position="440"/>
        <end position="461"/>
    </location>
</feature>
<proteinExistence type="predicted"/>
<feature type="region of interest" description="Disordered" evidence="2">
    <location>
        <begin position="1"/>
        <end position="32"/>
    </location>
</feature>
<feature type="region of interest" description="Disordered" evidence="2">
    <location>
        <begin position="305"/>
        <end position="421"/>
    </location>
</feature>
<feature type="compositionally biased region" description="Pro residues" evidence="2">
    <location>
        <begin position="315"/>
        <end position="338"/>
    </location>
</feature>
<evidence type="ECO:0000313" key="3">
    <source>
        <dbReference type="EMBL" id="RKO96749.1"/>
    </source>
</evidence>
<name>A0A4P9WTZ0_9FUNG</name>
<feature type="region of interest" description="Disordered" evidence="2">
    <location>
        <begin position="46"/>
        <end position="97"/>
    </location>
</feature>
<evidence type="ECO:0000256" key="1">
    <source>
        <dbReference type="SAM" id="Coils"/>
    </source>
</evidence>
<sequence>MNAFRLMQQQTPLPPMDAAGGSDEDSDEREARRLVAQTRQQILALVTDPGGPGHDLEPLSIAGPRASHVSQMPRTPLDAFMQDRSMESDDSDDLPEESLRTAEVDARFRAEADRDAYEDGHLEYELEAIDEVDEDALDDDVPLSRSIRSARHGSTTLTRAMAMGMANAARAPTPPSPVVAPCKHDHEKHRAEMAQMADRLTQLELALAHKHAMMTEQLATQQAEHATAIAQERERSHKLLERIAALEVREQVAEARIESLQHGAMRSADRWDSRWEGLMNMMSDGSMVAQTLEADVMLSPSSMPSKPALAVKAMPSPPMATPAPPPTPAKTRAPPLPSPHTKTTPVAPPTPPSRAEAIRESDRSVGAGSPAMAASAAPSPRASPRQSPSMHGFRPPPPSVQRAQAPDPIKAESAAPPPLLPLHHLDKEMEREHRLMMGEEVSPLESEEGVAAKSQPMGWAQRARALAMGAGSGEKSSSGWW</sequence>
<keyword evidence="1" id="KW-0175">Coiled coil</keyword>
<reference evidence="4" key="1">
    <citation type="journal article" date="2018" name="Nat. Microbiol.">
        <title>Leveraging single-cell genomics to expand the fungal tree of life.</title>
        <authorList>
            <person name="Ahrendt S.R."/>
            <person name="Quandt C.A."/>
            <person name="Ciobanu D."/>
            <person name="Clum A."/>
            <person name="Salamov A."/>
            <person name="Andreopoulos B."/>
            <person name="Cheng J.F."/>
            <person name="Woyke T."/>
            <person name="Pelin A."/>
            <person name="Henrissat B."/>
            <person name="Reynolds N.K."/>
            <person name="Benny G.L."/>
            <person name="Smith M.E."/>
            <person name="James T.Y."/>
            <person name="Grigoriev I.V."/>
        </authorList>
    </citation>
    <scope>NUCLEOTIDE SEQUENCE [LARGE SCALE GENOMIC DNA]</scope>
    <source>
        <strain evidence="4">ATCC 52028</strain>
    </source>
</reference>
<dbReference type="EMBL" id="ML009651">
    <property type="protein sequence ID" value="RKO96749.1"/>
    <property type="molecule type" value="Genomic_DNA"/>
</dbReference>
<protein>
    <submittedName>
        <fullName evidence="3">Uncharacterized protein</fullName>
    </submittedName>
</protein>
<evidence type="ECO:0000313" key="4">
    <source>
        <dbReference type="Proteomes" id="UP000268535"/>
    </source>
</evidence>
<accession>A0A4P9WTZ0</accession>
<feature type="coiled-coil region" evidence="1">
    <location>
        <begin position="186"/>
        <end position="249"/>
    </location>
</feature>
<gene>
    <name evidence="3" type="ORF">CAUPRSCDRAFT_11556</name>
</gene>
<dbReference type="Proteomes" id="UP000268535">
    <property type="component" value="Unassembled WGS sequence"/>
</dbReference>
<dbReference type="AlphaFoldDB" id="A0A4P9WTZ0"/>
<evidence type="ECO:0000256" key="2">
    <source>
        <dbReference type="SAM" id="MobiDB-lite"/>
    </source>
</evidence>
<feature type="compositionally biased region" description="Low complexity" evidence="2">
    <location>
        <begin position="364"/>
        <end position="390"/>
    </location>
</feature>